<organism evidence="2 3">
    <name type="scientific">Priapulus caudatus</name>
    <name type="common">Priapulid worm</name>
    <dbReference type="NCBI Taxonomy" id="37621"/>
    <lineage>
        <taxon>Eukaryota</taxon>
        <taxon>Metazoa</taxon>
        <taxon>Ecdysozoa</taxon>
        <taxon>Scalidophora</taxon>
        <taxon>Priapulida</taxon>
        <taxon>Priapulimorpha</taxon>
        <taxon>Priapulimorphida</taxon>
        <taxon>Priapulidae</taxon>
        <taxon>Priapulus</taxon>
    </lineage>
</organism>
<accession>A0ABM1F6V2</accession>
<keyword evidence="1" id="KW-0472">Membrane</keyword>
<dbReference type="GeneID" id="106820140"/>
<dbReference type="PANTHER" id="PTHR35270:SF2">
    <property type="entry name" value="FUSELESS, ISOFORM A"/>
    <property type="match status" value="1"/>
</dbReference>
<evidence type="ECO:0000313" key="3">
    <source>
        <dbReference type="RefSeq" id="XP_014680173.1"/>
    </source>
</evidence>
<sequence>MNVYLAPDSPTLTAWASLILGVGICSLCCVLQPIAACVSKRLDSRLLLKLIFEDLFYAAADFGAINLWRGPWLLCNLYILPQDMYAASNALTAAVAVVLMLLTRAFSSLPVRGHPLDGSLVDGEGAWLPNGYFRVLLHRETPNELDLASPMPYGGKCNDIKLISITKLMDDVAGQSESAQ</sequence>
<feature type="transmembrane region" description="Helical" evidence="1">
    <location>
        <begin position="85"/>
        <end position="102"/>
    </location>
</feature>
<dbReference type="Proteomes" id="UP000695022">
    <property type="component" value="Unplaced"/>
</dbReference>
<evidence type="ECO:0000256" key="1">
    <source>
        <dbReference type="SAM" id="Phobius"/>
    </source>
</evidence>
<keyword evidence="2" id="KW-1185">Reference proteome</keyword>
<feature type="transmembrane region" description="Helical" evidence="1">
    <location>
        <begin position="12"/>
        <end position="34"/>
    </location>
</feature>
<protein>
    <submittedName>
        <fullName evidence="3">Uncharacterized protein LOC106820140</fullName>
    </submittedName>
</protein>
<keyword evidence="1" id="KW-1133">Transmembrane helix</keyword>
<dbReference type="InterPro" id="IPR032751">
    <property type="entry name" value="Fuseless"/>
</dbReference>
<reference evidence="3" key="1">
    <citation type="submission" date="2025-08" db="UniProtKB">
        <authorList>
            <consortium name="RefSeq"/>
        </authorList>
    </citation>
    <scope>IDENTIFICATION</scope>
</reference>
<keyword evidence="1" id="KW-0812">Transmembrane</keyword>
<proteinExistence type="predicted"/>
<evidence type="ECO:0000313" key="2">
    <source>
        <dbReference type="Proteomes" id="UP000695022"/>
    </source>
</evidence>
<dbReference type="Pfam" id="PF15993">
    <property type="entry name" value="Fuseless"/>
    <property type="match status" value="1"/>
</dbReference>
<dbReference type="PANTHER" id="PTHR35270">
    <property type="entry name" value="FUSELESS, ISOFORM A"/>
    <property type="match status" value="1"/>
</dbReference>
<dbReference type="RefSeq" id="XP_014680173.1">
    <property type="nucleotide sequence ID" value="XM_014824687.1"/>
</dbReference>
<gene>
    <name evidence="3" type="primary">LOC106820140</name>
</gene>
<name>A0ABM1F6V2_PRICU</name>